<name>A0ABY3N184_9GAMM</name>
<comment type="caution">
    <text evidence="2">The sequence shown here is derived from an EMBL/GenBank/DDBJ whole genome shotgun (WGS) entry which is preliminary data.</text>
</comment>
<accession>A0ABY3N184</accession>
<dbReference type="EMBL" id="PJAI02000001">
    <property type="protein sequence ID" value="TYK67121.1"/>
    <property type="molecule type" value="Genomic_DNA"/>
</dbReference>
<evidence type="ECO:0000313" key="3">
    <source>
        <dbReference type="Proteomes" id="UP000815846"/>
    </source>
</evidence>
<keyword evidence="1" id="KW-0732">Signal</keyword>
<evidence type="ECO:0000313" key="2">
    <source>
        <dbReference type="EMBL" id="TYK67121.1"/>
    </source>
</evidence>
<keyword evidence="3" id="KW-1185">Reference proteome</keyword>
<dbReference type="Proteomes" id="UP000815846">
    <property type="component" value="Unassembled WGS sequence"/>
</dbReference>
<dbReference type="RefSeq" id="WP_101343269.1">
    <property type="nucleotide sequence ID" value="NZ_PJAI02000001.1"/>
</dbReference>
<gene>
    <name evidence="2" type="ORF">CWS31_000875</name>
</gene>
<sequence length="95" mass="10665">MYQYFLTLIIAFSLLNYSVSAVALENNIVSVSKIYIVDVEQDSQTTDLDVEHCFVNNINYHNALQNIFVLTGYDLADLKNTYTTGSIRAPPHTAS</sequence>
<reference evidence="2 3" key="1">
    <citation type="submission" date="2019-08" db="EMBL/GenBank/DDBJ databases">
        <title>Microbe sample from Colwellia echini.</title>
        <authorList>
            <person name="Christiansen L."/>
            <person name="Pathiraja D."/>
            <person name="Schultz-Johansen M."/>
            <person name="Choi I.-G."/>
            <person name="Stougaard P."/>
        </authorList>
    </citation>
    <scope>NUCLEOTIDE SEQUENCE [LARGE SCALE GENOMIC DNA]</scope>
    <source>
        <strain evidence="2 3">A3</strain>
    </source>
</reference>
<feature type="signal peptide" evidence="1">
    <location>
        <begin position="1"/>
        <end position="23"/>
    </location>
</feature>
<organism evidence="2 3">
    <name type="scientific">Colwellia echini</name>
    <dbReference type="NCBI Taxonomy" id="1982103"/>
    <lineage>
        <taxon>Bacteria</taxon>
        <taxon>Pseudomonadati</taxon>
        <taxon>Pseudomonadota</taxon>
        <taxon>Gammaproteobacteria</taxon>
        <taxon>Alteromonadales</taxon>
        <taxon>Colwelliaceae</taxon>
        <taxon>Colwellia</taxon>
    </lineage>
</organism>
<protein>
    <submittedName>
        <fullName evidence="2">Uncharacterized protein</fullName>
    </submittedName>
</protein>
<feature type="chain" id="PRO_5046092911" evidence="1">
    <location>
        <begin position="24"/>
        <end position="95"/>
    </location>
</feature>
<evidence type="ECO:0000256" key="1">
    <source>
        <dbReference type="SAM" id="SignalP"/>
    </source>
</evidence>
<proteinExistence type="predicted"/>